<feature type="compositionally biased region" description="Basic and acidic residues" evidence="2">
    <location>
        <begin position="93"/>
        <end position="108"/>
    </location>
</feature>
<dbReference type="Gene3D" id="1.10.287.110">
    <property type="entry name" value="DnaJ domain"/>
    <property type="match status" value="1"/>
</dbReference>
<dbReference type="SUPFAM" id="SSF46565">
    <property type="entry name" value="Chaperone J-domain"/>
    <property type="match status" value="1"/>
</dbReference>
<evidence type="ECO:0000259" key="3">
    <source>
        <dbReference type="PROSITE" id="PS50076"/>
    </source>
</evidence>
<keyword evidence="1" id="KW-0143">Chaperone</keyword>
<dbReference type="PROSITE" id="PS50076">
    <property type="entry name" value="DNAJ_2"/>
    <property type="match status" value="1"/>
</dbReference>
<dbReference type="CDD" id="cd06257">
    <property type="entry name" value="DnaJ"/>
    <property type="match status" value="1"/>
</dbReference>
<feature type="domain" description="J" evidence="3">
    <location>
        <begin position="6"/>
        <end position="75"/>
    </location>
</feature>
<dbReference type="InterPro" id="IPR001623">
    <property type="entry name" value="DnaJ_domain"/>
</dbReference>
<dbReference type="OrthoDB" id="166297at2"/>
<dbReference type="PANTHER" id="PTHR43096:SF52">
    <property type="entry name" value="DNAJ HOMOLOG 1, MITOCHONDRIAL-RELATED"/>
    <property type="match status" value="1"/>
</dbReference>
<dbReference type="AlphaFoldDB" id="A0A1H4LFU6"/>
<organism evidence="4 5">
    <name type="scientific">Rhodococcus koreensis</name>
    <dbReference type="NCBI Taxonomy" id="99653"/>
    <lineage>
        <taxon>Bacteria</taxon>
        <taxon>Bacillati</taxon>
        <taxon>Actinomycetota</taxon>
        <taxon>Actinomycetes</taxon>
        <taxon>Mycobacteriales</taxon>
        <taxon>Nocardiaceae</taxon>
        <taxon>Rhodococcus</taxon>
    </lineage>
</organism>
<accession>A0A1H4LFU6</accession>
<evidence type="ECO:0000313" key="5">
    <source>
        <dbReference type="Proteomes" id="UP000183561"/>
    </source>
</evidence>
<evidence type="ECO:0000256" key="1">
    <source>
        <dbReference type="ARBA" id="ARBA00023186"/>
    </source>
</evidence>
<evidence type="ECO:0000256" key="2">
    <source>
        <dbReference type="SAM" id="MobiDB-lite"/>
    </source>
</evidence>
<sequence length="150" mass="16498">MATEQDPYRVLGLSSAASQSEIASAYRRLLREHHPDTRPCDQPADPAADEQLQHILTAYALLRDPQARAAHDREATDREAARRAAAERLVAERSAERLAAERAAEPRARPGRAPRVPVPPGIRVIVVGDTPPPPRPPATGLWIGPVRRHR</sequence>
<dbReference type="SMART" id="SM00271">
    <property type="entry name" value="DnaJ"/>
    <property type="match status" value="1"/>
</dbReference>
<dbReference type="InterPro" id="IPR036869">
    <property type="entry name" value="J_dom_sf"/>
</dbReference>
<dbReference type="Pfam" id="PF00226">
    <property type="entry name" value="DnaJ"/>
    <property type="match status" value="1"/>
</dbReference>
<dbReference type="GO" id="GO:0042026">
    <property type="term" value="P:protein refolding"/>
    <property type="evidence" value="ECO:0007669"/>
    <property type="project" value="TreeGrafter"/>
</dbReference>
<dbReference type="Proteomes" id="UP000183561">
    <property type="component" value="Unassembled WGS sequence"/>
</dbReference>
<name>A0A1H4LFU6_9NOCA</name>
<dbReference type="RefSeq" id="WP_016881802.1">
    <property type="nucleotide sequence ID" value="NZ_FNSV01000005.1"/>
</dbReference>
<dbReference type="PANTHER" id="PTHR43096">
    <property type="entry name" value="DNAJ HOMOLOG 1, MITOCHONDRIAL-RELATED"/>
    <property type="match status" value="1"/>
</dbReference>
<dbReference type="GO" id="GO:0051082">
    <property type="term" value="F:unfolded protein binding"/>
    <property type="evidence" value="ECO:0007669"/>
    <property type="project" value="TreeGrafter"/>
</dbReference>
<dbReference type="PRINTS" id="PR00625">
    <property type="entry name" value="JDOMAIN"/>
</dbReference>
<reference evidence="5" key="1">
    <citation type="submission" date="2016-10" db="EMBL/GenBank/DDBJ databases">
        <authorList>
            <person name="Varghese N."/>
            <person name="Submissions S."/>
        </authorList>
    </citation>
    <scope>NUCLEOTIDE SEQUENCE [LARGE SCALE GENOMIC DNA]</scope>
    <source>
        <strain evidence="5">DSM 44498</strain>
    </source>
</reference>
<dbReference type="GO" id="GO:0005737">
    <property type="term" value="C:cytoplasm"/>
    <property type="evidence" value="ECO:0007669"/>
    <property type="project" value="TreeGrafter"/>
</dbReference>
<feature type="compositionally biased region" description="Low complexity" evidence="2">
    <location>
        <begin position="111"/>
        <end position="127"/>
    </location>
</feature>
<dbReference type="EMBL" id="FNSV01000005">
    <property type="protein sequence ID" value="SEB69629.1"/>
    <property type="molecule type" value="Genomic_DNA"/>
</dbReference>
<keyword evidence="5" id="KW-1185">Reference proteome</keyword>
<proteinExistence type="predicted"/>
<evidence type="ECO:0000313" key="4">
    <source>
        <dbReference type="EMBL" id="SEB69629.1"/>
    </source>
</evidence>
<feature type="region of interest" description="Disordered" evidence="2">
    <location>
        <begin position="93"/>
        <end position="150"/>
    </location>
</feature>
<gene>
    <name evidence="4" type="ORF">SAMN04490239_1267</name>
</gene>
<feature type="region of interest" description="Disordered" evidence="2">
    <location>
        <begin position="28"/>
        <end position="48"/>
    </location>
</feature>
<protein>
    <submittedName>
        <fullName evidence="4">Molecular chaperone DnaJ</fullName>
    </submittedName>
</protein>